<evidence type="ECO:0000256" key="1">
    <source>
        <dbReference type="SAM" id="MobiDB-lite"/>
    </source>
</evidence>
<protein>
    <submittedName>
        <fullName evidence="2">Serine arginine-rich SC35-like splicing factor SCL30A</fullName>
    </submittedName>
</protein>
<feature type="region of interest" description="Disordered" evidence="1">
    <location>
        <begin position="39"/>
        <end position="71"/>
    </location>
</feature>
<evidence type="ECO:0000313" key="2">
    <source>
        <dbReference type="EMBL" id="CAA2933386.1"/>
    </source>
</evidence>
<dbReference type="Gramene" id="OE9A101582T1">
    <property type="protein sequence ID" value="OE9A101582C1"/>
    <property type="gene ID" value="OE9A101582"/>
</dbReference>
<feature type="compositionally biased region" description="Polar residues" evidence="1">
    <location>
        <begin position="45"/>
        <end position="58"/>
    </location>
</feature>
<dbReference type="AlphaFoldDB" id="A0A8S0P6P4"/>
<gene>
    <name evidence="2" type="ORF">OLEA9_A101582</name>
</gene>
<accession>A0A8S0P6P4</accession>
<organism evidence="2 3">
    <name type="scientific">Olea europaea subsp. europaea</name>
    <dbReference type="NCBI Taxonomy" id="158383"/>
    <lineage>
        <taxon>Eukaryota</taxon>
        <taxon>Viridiplantae</taxon>
        <taxon>Streptophyta</taxon>
        <taxon>Embryophyta</taxon>
        <taxon>Tracheophyta</taxon>
        <taxon>Spermatophyta</taxon>
        <taxon>Magnoliopsida</taxon>
        <taxon>eudicotyledons</taxon>
        <taxon>Gunneridae</taxon>
        <taxon>Pentapetalae</taxon>
        <taxon>asterids</taxon>
        <taxon>lamiids</taxon>
        <taxon>Lamiales</taxon>
        <taxon>Oleaceae</taxon>
        <taxon>Oleeae</taxon>
        <taxon>Olea</taxon>
    </lineage>
</organism>
<dbReference type="OrthoDB" id="1742632at2759"/>
<proteinExistence type="predicted"/>
<evidence type="ECO:0000313" key="3">
    <source>
        <dbReference type="Proteomes" id="UP000594638"/>
    </source>
</evidence>
<sequence length="120" mass="14529">MDGQILHGWELIVVFAKENRKKPTEMRERERGGRDSVYNRRWSPRYSQSPATRNWRSTSHSRDYYSPPPRRRYSRYNINSPPFHPFYYLFDMFTLFLLESRSPYLVDYSREPGKNGSPSR</sequence>
<name>A0A8S0P6P4_OLEEU</name>
<keyword evidence="3" id="KW-1185">Reference proteome</keyword>
<comment type="caution">
    <text evidence="2">The sequence shown here is derived from an EMBL/GenBank/DDBJ whole genome shotgun (WGS) entry which is preliminary data.</text>
</comment>
<dbReference type="EMBL" id="CACTIH010000002">
    <property type="protein sequence ID" value="CAA2933386.1"/>
    <property type="molecule type" value="Genomic_DNA"/>
</dbReference>
<dbReference type="Proteomes" id="UP000594638">
    <property type="component" value="Unassembled WGS sequence"/>
</dbReference>
<reference evidence="2 3" key="1">
    <citation type="submission" date="2019-12" db="EMBL/GenBank/DDBJ databases">
        <authorList>
            <person name="Alioto T."/>
            <person name="Alioto T."/>
            <person name="Gomez Garrido J."/>
        </authorList>
    </citation>
    <scope>NUCLEOTIDE SEQUENCE [LARGE SCALE GENOMIC DNA]</scope>
</reference>